<dbReference type="InterPro" id="IPR000719">
    <property type="entry name" value="Prot_kinase_dom"/>
</dbReference>
<feature type="domain" description="Protein kinase" evidence="8">
    <location>
        <begin position="68"/>
        <end position="332"/>
    </location>
</feature>
<evidence type="ECO:0000256" key="7">
    <source>
        <dbReference type="SAM" id="MobiDB-lite"/>
    </source>
</evidence>
<dbReference type="Gene3D" id="1.10.510.10">
    <property type="entry name" value="Transferase(Phosphotransferase) domain 1"/>
    <property type="match status" value="1"/>
</dbReference>
<evidence type="ECO:0000313" key="9">
    <source>
        <dbReference type="EMBL" id="CAF2116553.1"/>
    </source>
</evidence>
<evidence type="ECO:0000259" key="8">
    <source>
        <dbReference type="PROSITE" id="PS50011"/>
    </source>
</evidence>
<keyword evidence="3 6" id="KW-0547">Nucleotide-binding</keyword>
<organism evidence="9 10">
    <name type="scientific">Rotaria magnacalcarata</name>
    <dbReference type="NCBI Taxonomy" id="392030"/>
    <lineage>
        <taxon>Eukaryota</taxon>
        <taxon>Metazoa</taxon>
        <taxon>Spiralia</taxon>
        <taxon>Gnathifera</taxon>
        <taxon>Rotifera</taxon>
        <taxon>Eurotatoria</taxon>
        <taxon>Bdelloidea</taxon>
        <taxon>Philodinida</taxon>
        <taxon>Philodinidae</taxon>
        <taxon>Rotaria</taxon>
    </lineage>
</organism>
<dbReference type="SUPFAM" id="SSF56112">
    <property type="entry name" value="Protein kinase-like (PK-like)"/>
    <property type="match status" value="1"/>
</dbReference>
<feature type="binding site" evidence="6">
    <location>
        <position position="102"/>
    </location>
    <ligand>
        <name>ATP</name>
        <dbReference type="ChEBI" id="CHEBI:30616"/>
    </ligand>
</feature>
<feature type="region of interest" description="Disordered" evidence="7">
    <location>
        <begin position="384"/>
        <end position="416"/>
    </location>
</feature>
<evidence type="ECO:0000313" key="10">
    <source>
        <dbReference type="Proteomes" id="UP000663887"/>
    </source>
</evidence>
<evidence type="ECO:0000256" key="3">
    <source>
        <dbReference type="ARBA" id="ARBA00022741"/>
    </source>
</evidence>
<evidence type="ECO:0000256" key="5">
    <source>
        <dbReference type="ARBA" id="ARBA00022840"/>
    </source>
</evidence>
<feature type="region of interest" description="Disordered" evidence="7">
    <location>
        <begin position="531"/>
        <end position="561"/>
    </location>
</feature>
<feature type="region of interest" description="Disordered" evidence="7">
    <location>
        <begin position="444"/>
        <end position="496"/>
    </location>
</feature>
<dbReference type="PROSITE" id="PS50011">
    <property type="entry name" value="PROTEIN_KINASE_DOM"/>
    <property type="match status" value="1"/>
</dbReference>
<dbReference type="PROSITE" id="PS00108">
    <property type="entry name" value="PROTEIN_KINASE_ST"/>
    <property type="match status" value="1"/>
</dbReference>
<dbReference type="FunFam" id="1.10.510.10:FF:000571">
    <property type="entry name" value="Maternal embryonic leucine zipper kinase"/>
    <property type="match status" value="1"/>
</dbReference>
<evidence type="ECO:0000256" key="1">
    <source>
        <dbReference type="ARBA" id="ARBA00022527"/>
    </source>
</evidence>
<keyword evidence="5 6" id="KW-0067">ATP-binding</keyword>
<proteinExistence type="predicted"/>
<evidence type="ECO:0000256" key="6">
    <source>
        <dbReference type="PROSITE-ProRule" id="PRU10141"/>
    </source>
</evidence>
<dbReference type="InterPro" id="IPR017441">
    <property type="entry name" value="Protein_kinase_ATP_BS"/>
</dbReference>
<dbReference type="PROSITE" id="PS00107">
    <property type="entry name" value="PROTEIN_KINASE_ATP"/>
    <property type="match status" value="1"/>
</dbReference>
<name>A0A816V3W0_9BILA</name>
<dbReference type="InterPro" id="IPR011009">
    <property type="entry name" value="Kinase-like_dom_sf"/>
</dbReference>
<evidence type="ECO:0000256" key="2">
    <source>
        <dbReference type="ARBA" id="ARBA00022679"/>
    </source>
</evidence>
<accession>A0A816V3W0</accession>
<dbReference type="PANTHER" id="PTHR24347">
    <property type="entry name" value="SERINE/THREONINE-PROTEIN KINASE"/>
    <property type="match status" value="1"/>
</dbReference>
<evidence type="ECO:0000256" key="4">
    <source>
        <dbReference type="ARBA" id="ARBA00022777"/>
    </source>
</evidence>
<dbReference type="Pfam" id="PF00069">
    <property type="entry name" value="Pkinase"/>
    <property type="match status" value="1"/>
</dbReference>
<feature type="compositionally biased region" description="Low complexity" evidence="7">
    <location>
        <begin position="537"/>
        <end position="553"/>
    </location>
</feature>
<keyword evidence="4" id="KW-0418">Kinase</keyword>
<feature type="compositionally biased region" description="Low complexity" evidence="7">
    <location>
        <begin position="482"/>
        <end position="496"/>
    </location>
</feature>
<dbReference type="SMART" id="SM00220">
    <property type="entry name" value="S_TKc"/>
    <property type="match status" value="1"/>
</dbReference>
<dbReference type="AlphaFoldDB" id="A0A816V3W0"/>
<dbReference type="GO" id="GO:0005524">
    <property type="term" value="F:ATP binding"/>
    <property type="evidence" value="ECO:0007669"/>
    <property type="project" value="UniProtKB-UniRule"/>
</dbReference>
<feature type="compositionally biased region" description="Polar residues" evidence="7">
    <location>
        <begin position="384"/>
        <end position="398"/>
    </location>
</feature>
<feature type="compositionally biased region" description="Polar residues" evidence="7">
    <location>
        <begin position="444"/>
        <end position="462"/>
    </location>
</feature>
<keyword evidence="1" id="KW-0723">Serine/threonine-protein kinase</keyword>
<feature type="compositionally biased region" description="Polar residues" evidence="7">
    <location>
        <begin position="470"/>
        <end position="481"/>
    </location>
</feature>
<dbReference type="EMBL" id="CAJNRG010009737">
    <property type="protein sequence ID" value="CAF2116553.1"/>
    <property type="molecule type" value="Genomic_DNA"/>
</dbReference>
<reference evidence="9" key="1">
    <citation type="submission" date="2021-02" db="EMBL/GenBank/DDBJ databases">
        <authorList>
            <person name="Nowell W R."/>
        </authorList>
    </citation>
    <scope>NUCLEOTIDE SEQUENCE</scope>
</reference>
<dbReference type="GO" id="GO:0004674">
    <property type="term" value="F:protein serine/threonine kinase activity"/>
    <property type="evidence" value="ECO:0007669"/>
    <property type="project" value="UniProtKB-KW"/>
</dbReference>
<dbReference type="CDD" id="cd05117">
    <property type="entry name" value="STKc_CAMK"/>
    <property type="match status" value="1"/>
</dbReference>
<dbReference type="FunFam" id="3.30.200.20:FF:000315">
    <property type="entry name" value="Calcium-dependent protein kinase 3"/>
    <property type="match status" value="1"/>
</dbReference>
<keyword evidence="2" id="KW-0808">Transferase</keyword>
<dbReference type="InterPro" id="IPR008271">
    <property type="entry name" value="Ser/Thr_kinase_AS"/>
</dbReference>
<gene>
    <name evidence="9" type="ORF">XDN619_LOCUS21703</name>
</gene>
<dbReference type="Proteomes" id="UP000663887">
    <property type="component" value="Unassembled WGS sequence"/>
</dbReference>
<protein>
    <recommendedName>
        <fullName evidence="8">Protein kinase domain-containing protein</fullName>
    </recommendedName>
</protein>
<feature type="compositionally biased region" description="Polar residues" evidence="7">
    <location>
        <begin position="406"/>
        <end position="415"/>
    </location>
</feature>
<sequence>MSTKREVNECFGRQTSFTVVIIHHQRRLLLTDVYGVMSKGTHKQFSVLSTRQITHTRLYDDGILETKYEISNKLGEGSFGTVYRVRNKETDLFYAMKTIAKKPGNKIKAISLDNEVKLLEEINHPNLIQLHEVLESSQNLYLIVELCEGGELGLHVKKIGPLPEETIKQIMSKLVSALYYLHKMDIVHRDLKLENILLKNTPTSKTDEFDIRVTDFGLSSKKSITNTDSLFNEYCGTPLYMAPEILENKNYSALCDVWALGIIMYYLICGRHAYIANDERRLLEIIRSTKLRYDSERFKNLTSEGLDFLQGMIVYDTVHRRTMGELTVHPWLTGRSDKGPTKDIITMMKEFQAENERRRTNLENNPTMELNAASNDIILQSISNDESETVSHSTSSKQDYLDHQIKTTSNQTKSNTLERRATVDRNKLNFKTNRLTTDVLKTSRRSNNVANESNITSPNSHLQMKHNDRTSSLTDSSQIRQTSNTPSVPSSSTTLSKLGTRNIQFGRSQSHADLLSSPKLTHQRTVSNNSLAMGAFPSSSTSTPPSSGHITPTLNKTSPSSATTALMMIHKNHSKNSSSSLPTISNRHHHTHNISLSDKRYKYDCCRLLQSNSSSHLLLPLARRGRSVFSSRSNRLLCSTCTKIKQQQQIDILQHQKKQKFHSTHTFQITINLDLSSEEQNALNSHQYEPSNTLVWNINRSHGNNINLSYDAQSLNETDRKHLLDQTVKKLQMILNNQSTTIEEQNAETTSHLLQTTINILSSSQNSN</sequence>
<comment type="caution">
    <text evidence="9">The sequence shown here is derived from an EMBL/GenBank/DDBJ whole genome shotgun (WGS) entry which is preliminary data.</text>
</comment>